<accession>A0ABN6XA59</accession>
<feature type="chain" id="PRO_5046215577" evidence="2">
    <location>
        <begin position="28"/>
        <end position="469"/>
    </location>
</feature>
<feature type="signal peptide" evidence="2">
    <location>
        <begin position="1"/>
        <end position="27"/>
    </location>
</feature>
<protein>
    <submittedName>
        <fullName evidence="3">Sugar ABC transporter substrate-binding protein</fullName>
    </submittedName>
</protein>
<organism evidence="3 4">
    <name type="scientific">Paraoerskovia sediminicola</name>
    <dbReference type="NCBI Taxonomy" id="1138587"/>
    <lineage>
        <taxon>Bacteria</taxon>
        <taxon>Bacillati</taxon>
        <taxon>Actinomycetota</taxon>
        <taxon>Actinomycetes</taxon>
        <taxon>Micrococcales</taxon>
        <taxon>Cellulomonadaceae</taxon>
        <taxon>Paraoerskovia</taxon>
    </lineage>
</organism>
<reference evidence="4" key="1">
    <citation type="journal article" date="2019" name="Int. J. Syst. Evol. Microbiol.">
        <title>The Global Catalogue of Microorganisms (GCM) 10K type strain sequencing project: providing services to taxonomists for standard genome sequencing and annotation.</title>
        <authorList>
            <consortium name="The Broad Institute Genomics Platform"/>
            <consortium name="The Broad Institute Genome Sequencing Center for Infectious Disease"/>
            <person name="Wu L."/>
            <person name="Ma J."/>
        </authorList>
    </citation>
    <scope>NUCLEOTIDE SEQUENCE [LARGE SCALE GENOMIC DNA]</scope>
    <source>
        <strain evidence="4">NBRC 108565</strain>
    </source>
</reference>
<dbReference type="Pfam" id="PF01547">
    <property type="entry name" value="SBP_bac_1"/>
    <property type="match status" value="1"/>
</dbReference>
<evidence type="ECO:0000256" key="2">
    <source>
        <dbReference type="SAM" id="SignalP"/>
    </source>
</evidence>
<dbReference type="EMBL" id="AP027729">
    <property type="protein sequence ID" value="BDZ41800.1"/>
    <property type="molecule type" value="Genomic_DNA"/>
</dbReference>
<sequence>MSNRTHHRSRRGAALVSGAAVLTLALAACSGSVDTDDSSSGGSGGDGEAATAELVSQEEIDEAMSTPTKLTFWTWVPDIQNQVDMFEAEYPEIDVEVVNVGQGQEHYKKLRSALQAGQGAPDVAQVEFQMIQSFALGDNLLDLTPYLPEGTGDEYVPWVWEQIKSTDGSKVFAVPQDSGPMGLLYRTDLLEDAGIDVPETWDEFGQAARDLREANPDAYLADLPGNDMGQFTALLWQAGARPFGWDGGETVTIDVTSDEATQVAQFWGDLIADDAIAVDPDFNDAWYQGLANGKYAGWTAAAWGPVFLQGTAGNTSGNWGAAPIPQWESGQQISANWGGSSDAVMASSENPIAASQLALWINNDPESTLRLANEQFLFPTLVETLEDPAFVDQEAEFYGGEKVNAKFAEYSTWVDADFAWLPFMDLAYSEGEETVGKAIAEGGDLVAALQAWQDALVAYAEQQGFTVEQ</sequence>
<keyword evidence="2" id="KW-0732">Signal</keyword>
<evidence type="ECO:0000256" key="1">
    <source>
        <dbReference type="SAM" id="MobiDB-lite"/>
    </source>
</evidence>
<dbReference type="PANTHER" id="PTHR43649">
    <property type="entry name" value="ARABINOSE-BINDING PROTEIN-RELATED"/>
    <property type="match status" value="1"/>
</dbReference>
<proteinExistence type="predicted"/>
<dbReference type="Gene3D" id="3.40.190.10">
    <property type="entry name" value="Periplasmic binding protein-like II"/>
    <property type="match status" value="3"/>
</dbReference>
<dbReference type="Proteomes" id="UP001321475">
    <property type="component" value="Chromosome"/>
</dbReference>
<dbReference type="SUPFAM" id="SSF53850">
    <property type="entry name" value="Periplasmic binding protein-like II"/>
    <property type="match status" value="1"/>
</dbReference>
<dbReference type="RefSeq" id="WP_286218883.1">
    <property type="nucleotide sequence ID" value="NZ_AP027729.1"/>
</dbReference>
<evidence type="ECO:0000313" key="3">
    <source>
        <dbReference type="EMBL" id="BDZ41800.1"/>
    </source>
</evidence>
<evidence type="ECO:0000313" key="4">
    <source>
        <dbReference type="Proteomes" id="UP001321475"/>
    </source>
</evidence>
<feature type="region of interest" description="Disordered" evidence="1">
    <location>
        <begin position="33"/>
        <end position="52"/>
    </location>
</feature>
<dbReference type="CDD" id="cd13585">
    <property type="entry name" value="PBP2_TMBP_like"/>
    <property type="match status" value="1"/>
</dbReference>
<dbReference type="PANTHER" id="PTHR43649:SF12">
    <property type="entry name" value="DIACETYLCHITOBIOSE BINDING PROTEIN DASA"/>
    <property type="match status" value="1"/>
</dbReference>
<dbReference type="InterPro" id="IPR006059">
    <property type="entry name" value="SBP"/>
</dbReference>
<dbReference type="PROSITE" id="PS51257">
    <property type="entry name" value="PROKAR_LIPOPROTEIN"/>
    <property type="match status" value="1"/>
</dbReference>
<dbReference type="InterPro" id="IPR050490">
    <property type="entry name" value="Bact_solute-bd_prot1"/>
</dbReference>
<name>A0ABN6XA59_9CELL</name>
<gene>
    <name evidence="3" type="ORF">GCM10025865_10990</name>
</gene>
<keyword evidence="4" id="KW-1185">Reference proteome</keyword>